<dbReference type="PANTHER" id="PTHR11527">
    <property type="entry name" value="HEAT-SHOCK PROTEIN 20 FAMILY MEMBER"/>
    <property type="match status" value="1"/>
</dbReference>
<protein>
    <submittedName>
        <fullName evidence="4">Heat shock protein Hsp20</fullName>
    </submittedName>
</protein>
<name>H5S9W4_9BACT</name>
<evidence type="ECO:0000313" key="4">
    <source>
        <dbReference type="EMBL" id="BAL52950.1"/>
    </source>
</evidence>
<keyword evidence="4" id="KW-0346">Stress response</keyword>
<reference evidence="4" key="2">
    <citation type="journal article" date="2012" name="PLoS ONE">
        <title>A Deeply Branching Thermophilic Bacterium with an Ancient Acetyl-CoA Pathway Dominates a Subsurface Ecosystem.</title>
        <authorList>
            <person name="Takami H."/>
            <person name="Noguchi H."/>
            <person name="Takaki Y."/>
            <person name="Uchiyama I."/>
            <person name="Toyoda A."/>
            <person name="Nishi S."/>
            <person name="Chee G.-J."/>
            <person name="Arai W."/>
            <person name="Nunoura T."/>
            <person name="Itoh T."/>
            <person name="Hattori M."/>
            <person name="Takai K."/>
        </authorList>
    </citation>
    <scope>NUCLEOTIDE SEQUENCE</scope>
</reference>
<comment type="similarity">
    <text evidence="1 2">Belongs to the small heat shock protein (HSP20) family.</text>
</comment>
<proteinExistence type="inferred from homology"/>
<dbReference type="InterPro" id="IPR031107">
    <property type="entry name" value="Small_HSP"/>
</dbReference>
<feature type="domain" description="SHSP" evidence="3">
    <location>
        <begin position="37"/>
        <end position="152"/>
    </location>
</feature>
<dbReference type="InterPro" id="IPR002068">
    <property type="entry name" value="A-crystallin/Hsp20_dom"/>
</dbReference>
<sequence length="152" mass="18000">MTRLPELWREPFALSTRLSRLMDELFADFDRSLFFDWTPFDTFGRTDIYEKDGKLVYETELPGVKKGDIEIKVEDGRLVISGEVKRDERIERENYFRIGRHYGKFQRVFPLPEQADDPKKIKASFEDGILKVTVPLRESLKQKEKPIEIKVE</sequence>
<accession>H5S9W4</accession>
<dbReference type="InterPro" id="IPR008978">
    <property type="entry name" value="HSP20-like_chaperone"/>
</dbReference>
<dbReference type="EMBL" id="AP011644">
    <property type="protein sequence ID" value="BAL52950.1"/>
    <property type="molecule type" value="Genomic_DNA"/>
</dbReference>
<dbReference type="PROSITE" id="PS01031">
    <property type="entry name" value="SHSP"/>
    <property type="match status" value="1"/>
</dbReference>
<organism evidence="4">
    <name type="scientific">uncultured Acetothermia bacterium</name>
    <dbReference type="NCBI Taxonomy" id="236499"/>
    <lineage>
        <taxon>Bacteria</taxon>
        <taxon>Candidatus Bipolaricaulota</taxon>
        <taxon>environmental samples</taxon>
    </lineage>
</organism>
<evidence type="ECO:0000256" key="1">
    <source>
        <dbReference type="PROSITE-ProRule" id="PRU00285"/>
    </source>
</evidence>
<dbReference type="CDD" id="cd06464">
    <property type="entry name" value="ACD_sHsps-like"/>
    <property type="match status" value="1"/>
</dbReference>
<dbReference type="Pfam" id="PF00011">
    <property type="entry name" value="HSP20"/>
    <property type="match status" value="1"/>
</dbReference>
<dbReference type="Gene3D" id="2.60.40.790">
    <property type="match status" value="1"/>
</dbReference>
<gene>
    <name evidence="4" type="ORF">HGMM_F03H09C09</name>
</gene>
<dbReference type="AlphaFoldDB" id="H5S9W4"/>
<reference evidence="4" key="1">
    <citation type="journal article" date="2005" name="Environ. Microbiol.">
        <title>Genetic and functional properties of uncultivated thermophilic crenarchaeotes from a subsurface gold mine as revealed by analysis of genome fragments.</title>
        <authorList>
            <person name="Nunoura T."/>
            <person name="Hirayama H."/>
            <person name="Takami H."/>
            <person name="Oida H."/>
            <person name="Nishi S."/>
            <person name="Shimamura S."/>
            <person name="Suzuki Y."/>
            <person name="Inagaki F."/>
            <person name="Takai K."/>
            <person name="Nealson K.H."/>
            <person name="Horikoshi K."/>
        </authorList>
    </citation>
    <scope>NUCLEOTIDE SEQUENCE</scope>
</reference>
<evidence type="ECO:0000256" key="2">
    <source>
        <dbReference type="RuleBase" id="RU003616"/>
    </source>
</evidence>
<dbReference type="SUPFAM" id="SSF49764">
    <property type="entry name" value="HSP20-like chaperones"/>
    <property type="match status" value="1"/>
</dbReference>
<evidence type="ECO:0000259" key="3">
    <source>
        <dbReference type="PROSITE" id="PS01031"/>
    </source>
</evidence>